<dbReference type="InterPro" id="IPR016169">
    <property type="entry name" value="FAD-bd_PCMH_sub2"/>
</dbReference>
<dbReference type="Gene3D" id="3.30.465.10">
    <property type="match status" value="1"/>
</dbReference>
<proteinExistence type="inferred from homology"/>
<gene>
    <name evidence="7" type="ORF">GCM10010411_51180</name>
</gene>
<dbReference type="RefSeq" id="WP_344544798.1">
    <property type="nucleotide sequence ID" value="NZ_BAAATD010000007.1"/>
</dbReference>
<comment type="caution">
    <text evidence="7">The sequence shown here is derived from an EMBL/GenBank/DDBJ whole genome shotgun (WGS) entry which is preliminary data.</text>
</comment>
<comment type="similarity">
    <text evidence="2">Belongs to the oxygen-dependent FAD-linked oxidoreductase family.</text>
</comment>
<dbReference type="EMBL" id="BAAATD010000007">
    <property type="protein sequence ID" value="GAA2610549.1"/>
    <property type="molecule type" value="Genomic_DNA"/>
</dbReference>
<dbReference type="InterPro" id="IPR050432">
    <property type="entry name" value="FAD-linked_Oxidoreductases_BP"/>
</dbReference>
<protein>
    <recommendedName>
        <fullName evidence="6">FAD-binding PCMH-type domain-containing protein</fullName>
    </recommendedName>
</protein>
<dbReference type="InterPro" id="IPR016170">
    <property type="entry name" value="Cytok_DH_C_sf"/>
</dbReference>
<evidence type="ECO:0000256" key="3">
    <source>
        <dbReference type="ARBA" id="ARBA00022630"/>
    </source>
</evidence>
<dbReference type="InterPro" id="IPR006094">
    <property type="entry name" value="Oxid_FAD_bind_N"/>
</dbReference>
<keyword evidence="3" id="KW-0285">Flavoprotein</keyword>
<dbReference type="Gene3D" id="3.40.462.10">
    <property type="entry name" value="FAD-linked oxidases, C-terminal domain"/>
    <property type="match status" value="1"/>
</dbReference>
<reference evidence="8" key="1">
    <citation type="journal article" date="2019" name="Int. J. Syst. Evol. Microbiol.">
        <title>The Global Catalogue of Microorganisms (GCM) 10K type strain sequencing project: providing services to taxonomists for standard genome sequencing and annotation.</title>
        <authorList>
            <consortium name="The Broad Institute Genomics Platform"/>
            <consortium name="The Broad Institute Genome Sequencing Center for Infectious Disease"/>
            <person name="Wu L."/>
            <person name="Ma J."/>
        </authorList>
    </citation>
    <scope>NUCLEOTIDE SEQUENCE [LARGE SCALE GENOMIC DNA]</scope>
    <source>
        <strain evidence="8">JCM 6833</strain>
    </source>
</reference>
<dbReference type="InterPro" id="IPR015345">
    <property type="entry name" value="Cytokinin_DH_FAD/cytokin-bd"/>
</dbReference>
<dbReference type="Pfam" id="PF01565">
    <property type="entry name" value="FAD_binding_4"/>
    <property type="match status" value="1"/>
</dbReference>
<evidence type="ECO:0000313" key="7">
    <source>
        <dbReference type="EMBL" id="GAA2610549.1"/>
    </source>
</evidence>
<evidence type="ECO:0000259" key="6">
    <source>
        <dbReference type="PROSITE" id="PS51387"/>
    </source>
</evidence>
<keyword evidence="5" id="KW-0560">Oxidoreductase</keyword>
<evidence type="ECO:0000313" key="8">
    <source>
        <dbReference type="Proteomes" id="UP001501509"/>
    </source>
</evidence>
<evidence type="ECO:0000256" key="4">
    <source>
        <dbReference type="ARBA" id="ARBA00022827"/>
    </source>
</evidence>
<dbReference type="SUPFAM" id="SSF55103">
    <property type="entry name" value="FAD-linked oxidases, C-terminal domain"/>
    <property type="match status" value="1"/>
</dbReference>
<sequence length="368" mass="38706">MRDCGGMIERAPREVLRPASAREVASAVRAARTGVVARGHGHSAEGQSLTDGLVLDMRGLASVHEVGADRVTVDAGATWRQLLDTTLPYARTPPVLTDYLDLTIGGTLSAGGIGGASHVHGTQAANVLALDVVTPDGELVSCSASRRAGLFDSVRAGMGRHGIITRATLRLVPAPGRVLSCKAGYPSAAELIEAQRRVRADHVSGQAKANGYELKAVVYEGTRPPAGLDPSEVEELPYRDFADRMRPDVEALRSAGEWERPHPWATMLLPASRAAAFIEAALRATTPADLGLSGVVLIKRFSPGWVPMLRAPSDAVLFGLLRTASPGCRPAAEMAAANRRLHERARALGGVPYPAATTRAPGGPVRAI</sequence>
<comment type="cofactor">
    <cofactor evidence="1">
        <name>FAD</name>
        <dbReference type="ChEBI" id="CHEBI:57692"/>
    </cofactor>
</comment>
<evidence type="ECO:0000256" key="1">
    <source>
        <dbReference type="ARBA" id="ARBA00001974"/>
    </source>
</evidence>
<dbReference type="PANTHER" id="PTHR13878">
    <property type="entry name" value="GULONOLACTONE OXIDASE"/>
    <property type="match status" value="1"/>
</dbReference>
<dbReference type="PROSITE" id="PS51387">
    <property type="entry name" value="FAD_PCMH"/>
    <property type="match status" value="1"/>
</dbReference>
<name>A0ABP6CG77_9ACTN</name>
<evidence type="ECO:0000256" key="5">
    <source>
        <dbReference type="ARBA" id="ARBA00023002"/>
    </source>
</evidence>
<dbReference type="InterPro" id="IPR016164">
    <property type="entry name" value="FAD-linked_Oxase-like_C"/>
</dbReference>
<dbReference type="InterPro" id="IPR016167">
    <property type="entry name" value="FAD-bd_PCMH_sub1"/>
</dbReference>
<feature type="domain" description="FAD-binding PCMH-type" evidence="6">
    <location>
        <begin position="7"/>
        <end position="174"/>
    </location>
</feature>
<dbReference type="Pfam" id="PF09265">
    <property type="entry name" value="Cytokin-bind"/>
    <property type="match status" value="1"/>
</dbReference>
<dbReference type="Proteomes" id="UP001501509">
    <property type="component" value="Unassembled WGS sequence"/>
</dbReference>
<organism evidence="7 8">
    <name type="scientific">Actinomadura fulvescens</name>
    <dbReference type="NCBI Taxonomy" id="46160"/>
    <lineage>
        <taxon>Bacteria</taxon>
        <taxon>Bacillati</taxon>
        <taxon>Actinomycetota</taxon>
        <taxon>Actinomycetes</taxon>
        <taxon>Streptosporangiales</taxon>
        <taxon>Thermomonosporaceae</taxon>
        <taxon>Actinomadura</taxon>
    </lineage>
</organism>
<keyword evidence="8" id="KW-1185">Reference proteome</keyword>
<dbReference type="SUPFAM" id="SSF56176">
    <property type="entry name" value="FAD-binding/transporter-associated domain-like"/>
    <property type="match status" value="1"/>
</dbReference>
<dbReference type="Gene3D" id="3.30.43.10">
    <property type="entry name" value="Uridine Diphospho-n-acetylenolpyruvylglucosamine Reductase, domain 2"/>
    <property type="match status" value="1"/>
</dbReference>
<dbReference type="PANTHER" id="PTHR13878:SF53">
    <property type="entry name" value="CYTOKININ DEHYDROGENASE 6"/>
    <property type="match status" value="1"/>
</dbReference>
<evidence type="ECO:0000256" key="2">
    <source>
        <dbReference type="ARBA" id="ARBA00005466"/>
    </source>
</evidence>
<dbReference type="InterPro" id="IPR016166">
    <property type="entry name" value="FAD-bd_PCMH"/>
</dbReference>
<dbReference type="InterPro" id="IPR036318">
    <property type="entry name" value="FAD-bd_PCMH-like_sf"/>
</dbReference>
<accession>A0ABP6CG77</accession>
<keyword evidence="4" id="KW-0274">FAD</keyword>